<dbReference type="SUPFAM" id="SSF49329">
    <property type="entry name" value="Cu,Zn superoxide dismutase-like"/>
    <property type="match status" value="1"/>
</dbReference>
<keyword evidence="2" id="KW-0186">Copper</keyword>
<comment type="cofactor">
    <cofactor evidence="2">
        <name>Cu cation</name>
        <dbReference type="ChEBI" id="CHEBI:23378"/>
    </cofactor>
    <text evidence="2">Binds 1 copper ion per subunit.</text>
</comment>
<keyword evidence="3" id="KW-0732">Signal</keyword>
<comment type="function">
    <text evidence="2">Destroys radicals which are normally produced within the cells and which are toxic to biological systems.</text>
</comment>
<dbReference type="OrthoDB" id="5431326at2"/>
<dbReference type="GO" id="GO:0005507">
    <property type="term" value="F:copper ion binding"/>
    <property type="evidence" value="ECO:0007669"/>
    <property type="project" value="InterPro"/>
</dbReference>
<dbReference type="eggNOG" id="COG2032">
    <property type="taxonomic scope" value="Bacteria"/>
</dbReference>
<evidence type="ECO:0000313" key="6">
    <source>
        <dbReference type="Proteomes" id="UP000028411"/>
    </source>
</evidence>
<dbReference type="InterPro" id="IPR001424">
    <property type="entry name" value="SOD_Cu_Zn_dom"/>
</dbReference>
<keyword evidence="2" id="KW-0862">Zinc</keyword>
<keyword evidence="2" id="KW-0479">Metal-binding</keyword>
<dbReference type="Gene3D" id="2.60.40.200">
    <property type="entry name" value="Superoxide dismutase, copper/zinc binding domain"/>
    <property type="match status" value="1"/>
</dbReference>
<dbReference type="CDD" id="cd00305">
    <property type="entry name" value="Cu-Zn_Superoxide_Dismutase"/>
    <property type="match status" value="1"/>
</dbReference>
<comment type="caution">
    <text evidence="5">The sequence shown here is derived from an EMBL/GenBank/DDBJ whole genome shotgun (WGS) entry which is preliminary data.</text>
</comment>
<comment type="similarity">
    <text evidence="1 2">Belongs to the Cu-Zn superoxide dismutase family.</text>
</comment>
<protein>
    <recommendedName>
        <fullName evidence="2">Superoxide dismutase [Cu-Zn]</fullName>
        <ecNumber evidence="2">1.15.1.1</ecNumber>
    </recommendedName>
</protein>
<dbReference type="PANTHER" id="PTHR10003">
    <property type="entry name" value="SUPEROXIDE DISMUTASE CU-ZN -RELATED"/>
    <property type="match status" value="1"/>
</dbReference>
<dbReference type="InterPro" id="IPR018152">
    <property type="entry name" value="SOD_Cu/Zn_BS"/>
</dbReference>
<evidence type="ECO:0000256" key="3">
    <source>
        <dbReference type="SAM" id="SignalP"/>
    </source>
</evidence>
<dbReference type="RefSeq" id="WP_037452907.1">
    <property type="nucleotide sequence ID" value="NZ_JFHR01000032.1"/>
</dbReference>
<dbReference type="InterPro" id="IPR024134">
    <property type="entry name" value="SOD_Cu/Zn_/chaperone"/>
</dbReference>
<dbReference type="AlphaFoldDB" id="A0A081RCF9"/>
<feature type="signal peptide" evidence="3">
    <location>
        <begin position="1"/>
        <end position="23"/>
    </location>
</feature>
<dbReference type="InterPro" id="IPR036423">
    <property type="entry name" value="SOD-like_Cu/Zn_dom_sf"/>
</dbReference>
<comment type="catalytic activity">
    <reaction evidence="2">
        <text>2 superoxide + 2 H(+) = H2O2 + O2</text>
        <dbReference type="Rhea" id="RHEA:20696"/>
        <dbReference type="ChEBI" id="CHEBI:15378"/>
        <dbReference type="ChEBI" id="CHEBI:15379"/>
        <dbReference type="ChEBI" id="CHEBI:16240"/>
        <dbReference type="ChEBI" id="CHEBI:18421"/>
        <dbReference type="EC" id="1.15.1.1"/>
    </reaction>
</comment>
<evidence type="ECO:0000256" key="1">
    <source>
        <dbReference type="ARBA" id="ARBA00010457"/>
    </source>
</evidence>
<dbReference type="EC" id="1.15.1.1" evidence="2"/>
<proteinExistence type="inferred from homology"/>
<evidence type="ECO:0000313" key="5">
    <source>
        <dbReference type="EMBL" id="KEQ52882.1"/>
    </source>
</evidence>
<feature type="chain" id="PRO_5001763160" description="Superoxide dismutase [Cu-Zn]" evidence="3">
    <location>
        <begin position="24"/>
        <end position="171"/>
    </location>
</feature>
<dbReference type="Pfam" id="PF00080">
    <property type="entry name" value="Sod_Cu"/>
    <property type="match status" value="1"/>
</dbReference>
<keyword evidence="2 5" id="KW-0560">Oxidoreductase</keyword>
<comment type="cofactor">
    <cofactor evidence="2">
        <name>Zn(2+)</name>
        <dbReference type="ChEBI" id="CHEBI:29105"/>
    </cofactor>
    <text evidence="2">Binds 1 zinc ion per subunit.</text>
</comment>
<accession>A0A081RCF9</accession>
<feature type="domain" description="Superoxide dismutase copper/zinc binding" evidence="4">
    <location>
        <begin position="35"/>
        <end position="170"/>
    </location>
</feature>
<reference evidence="5 6" key="1">
    <citation type="submission" date="2014-02" db="EMBL/GenBank/DDBJ databases">
        <title>Whole genome sequence of Sphingobium chlorophenolicum NBRC 16172.</title>
        <authorList>
            <person name="Gan H.M."/>
            <person name="Gan H.Y."/>
            <person name="Chew T.H."/>
            <person name="Savka M.A."/>
        </authorList>
    </citation>
    <scope>NUCLEOTIDE SEQUENCE [LARGE SCALE GENOMIC DNA]</scope>
    <source>
        <strain evidence="5 6">NBRC 16172</strain>
    </source>
</reference>
<evidence type="ECO:0000259" key="4">
    <source>
        <dbReference type="Pfam" id="PF00080"/>
    </source>
</evidence>
<dbReference type="EMBL" id="JFHR01000032">
    <property type="protein sequence ID" value="KEQ52882.1"/>
    <property type="molecule type" value="Genomic_DNA"/>
</dbReference>
<sequence length="171" mass="17729">MYRSSILLLPSLALMAAAPAALAGTYPLKSKADGVSGRVTLTDAPKGVILRVEAHGLKPGWHAVHFHEKADCSDAMFKSAGGHVHMMTPAVHGLLNSAGNDFGDLPNLFVGADGTATAEFFSPYVALQGGTKRANLLDADGSALVIHANPDDYITQPIGGAGERVACSEIH</sequence>
<dbReference type="PATRIC" id="fig|46429.4.peg.2765"/>
<dbReference type="GO" id="GO:0004784">
    <property type="term" value="F:superoxide dismutase activity"/>
    <property type="evidence" value="ECO:0007669"/>
    <property type="project" value="UniProtKB-EC"/>
</dbReference>
<dbReference type="PROSITE" id="PS00332">
    <property type="entry name" value="SOD_CU_ZN_2"/>
    <property type="match status" value="1"/>
</dbReference>
<evidence type="ECO:0000256" key="2">
    <source>
        <dbReference type="RuleBase" id="RU000393"/>
    </source>
</evidence>
<gene>
    <name evidence="5" type="ORF">BV95_02793</name>
</gene>
<organism evidence="5 6">
    <name type="scientific">Sphingobium chlorophenolicum</name>
    <dbReference type="NCBI Taxonomy" id="46429"/>
    <lineage>
        <taxon>Bacteria</taxon>
        <taxon>Pseudomonadati</taxon>
        <taxon>Pseudomonadota</taxon>
        <taxon>Alphaproteobacteria</taxon>
        <taxon>Sphingomonadales</taxon>
        <taxon>Sphingomonadaceae</taxon>
        <taxon>Sphingobium</taxon>
    </lineage>
</organism>
<name>A0A081RCF9_SPHCR</name>
<dbReference type="Proteomes" id="UP000028411">
    <property type="component" value="Unassembled WGS sequence"/>
</dbReference>